<dbReference type="InterPro" id="IPR011006">
    <property type="entry name" value="CheY-like_superfamily"/>
</dbReference>
<dbReference type="GO" id="GO:0006355">
    <property type="term" value="P:regulation of DNA-templated transcription"/>
    <property type="evidence" value="ECO:0007669"/>
    <property type="project" value="TreeGrafter"/>
</dbReference>
<dbReference type="GO" id="GO:0000156">
    <property type="term" value="F:phosphorelay response regulator activity"/>
    <property type="evidence" value="ECO:0007669"/>
    <property type="project" value="TreeGrafter"/>
</dbReference>
<dbReference type="SMART" id="SM00448">
    <property type="entry name" value="REC"/>
    <property type="match status" value="1"/>
</dbReference>
<feature type="domain" description="Response regulatory" evidence="7">
    <location>
        <begin position="9"/>
        <end position="122"/>
    </location>
</feature>
<keyword evidence="9" id="KW-1185">Reference proteome</keyword>
<dbReference type="SUPFAM" id="SSF52172">
    <property type="entry name" value="CheY-like"/>
    <property type="match status" value="1"/>
</dbReference>
<keyword evidence="2" id="KW-0902">Two-component regulatory system</keyword>
<dbReference type="Gene3D" id="3.40.50.2300">
    <property type="match status" value="1"/>
</dbReference>
<keyword evidence="5" id="KW-0804">Transcription</keyword>
<evidence type="ECO:0000256" key="3">
    <source>
        <dbReference type="ARBA" id="ARBA00023015"/>
    </source>
</evidence>
<organism evidence="8 9">
    <name type="scientific">Rubrobacter taiwanensis</name>
    <dbReference type="NCBI Taxonomy" id="185139"/>
    <lineage>
        <taxon>Bacteria</taxon>
        <taxon>Bacillati</taxon>
        <taxon>Actinomycetota</taxon>
        <taxon>Rubrobacteria</taxon>
        <taxon>Rubrobacterales</taxon>
        <taxon>Rubrobacteraceae</taxon>
        <taxon>Rubrobacter</taxon>
    </lineage>
</organism>
<dbReference type="GO" id="GO:0005829">
    <property type="term" value="C:cytosol"/>
    <property type="evidence" value="ECO:0007669"/>
    <property type="project" value="TreeGrafter"/>
</dbReference>
<evidence type="ECO:0000313" key="8">
    <source>
        <dbReference type="EMBL" id="TCJ18335.1"/>
    </source>
</evidence>
<dbReference type="PROSITE" id="PS50110">
    <property type="entry name" value="RESPONSE_REGULATORY"/>
    <property type="match status" value="1"/>
</dbReference>
<evidence type="ECO:0000313" key="9">
    <source>
        <dbReference type="Proteomes" id="UP000295244"/>
    </source>
</evidence>
<keyword evidence="4" id="KW-0238">DNA-binding</keyword>
<dbReference type="Pfam" id="PF00072">
    <property type="entry name" value="Response_reg"/>
    <property type="match status" value="1"/>
</dbReference>
<evidence type="ECO:0000259" key="7">
    <source>
        <dbReference type="PROSITE" id="PS50110"/>
    </source>
</evidence>
<dbReference type="RefSeq" id="WP_132689993.1">
    <property type="nucleotide sequence ID" value="NZ_SKBU01000012.1"/>
</dbReference>
<evidence type="ECO:0000256" key="6">
    <source>
        <dbReference type="PROSITE-ProRule" id="PRU00169"/>
    </source>
</evidence>
<evidence type="ECO:0000256" key="2">
    <source>
        <dbReference type="ARBA" id="ARBA00023012"/>
    </source>
</evidence>
<evidence type="ECO:0000256" key="1">
    <source>
        <dbReference type="ARBA" id="ARBA00022553"/>
    </source>
</evidence>
<protein>
    <submittedName>
        <fullName evidence="8">Response regulator transcription factor</fullName>
    </submittedName>
</protein>
<comment type="caution">
    <text evidence="8">The sequence shown here is derived from an EMBL/GenBank/DDBJ whole genome shotgun (WGS) entry which is preliminary data.</text>
</comment>
<evidence type="ECO:0000256" key="4">
    <source>
        <dbReference type="ARBA" id="ARBA00023125"/>
    </source>
</evidence>
<dbReference type="PANTHER" id="PTHR48111">
    <property type="entry name" value="REGULATOR OF RPOS"/>
    <property type="match status" value="1"/>
</dbReference>
<dbReference type="PANTHER" id="PTHR48111:SF1">
    <property type="entry name" value="TWO-COMPONENT RESPONSE REGULATOR ORR33"/>
    <property type="match status" value="1"/>
</dbReference>
<dbReference type="GO" id="GO:0032993">
    <property type="term" value="C:protein-DNA complex"/>
    <property type="evidence" value="ECO:0007669"/>
    <property type="project" value="TreeGrafter"/>
</dbReference>
<feature type="modified residue" description="4-aspartylphosphate" evidence="6">
    <location>
        <position position="58"/>
    </location>
</feature>
<keyword evidence="1 6" id="KW-0597">Phosphoprotein</keyword>
<reference evidence="8 9" key="1">
    <citation type="submission" date="2019-03" db="EMBL/GenBank/DDBJ databases">
        <title>Whole genome sequence of a novel Rubrobacter taiwanensis strain, isolated from Yellowstone National Park.</title>
        <authorList>
            <person name="Freed S."/>
            <person name="Ramaley R.F."/>
            <person name="Kyndt J.A."/>
        </authorList>
    </citation>
    <scope>NUCLEOTIDE SEQUENCE [LARGE SCALE GENOMIC DNA]</scope>
    <source>
        <strain evidence="8 9">Yellowstone</strain>
    </source>
</reference>
<dbReference type="EMBL" id="SKBU01000012">
    <property type="protein sequence ID" value="TCJ18335.1"/>
    <property type="molecule type" value="Genomic_DNA"/>
</dbReference>
<sequence length="133" mass="14552">MDPHNPGGQRVLVIDDERLLALARLALSKNGLEVQTATSGLEGLSRLGDSEPDLVILDVVMPDVSGWEVLRRIRESSDIPVMLLSGRDSDVDKARGLDLGADDYLTKPFSFLEFEARVRALLRRSGAQAGRKP</sequence>
<accession>A0A4R1BLM0</accession>
<proteinExistence type="predicted"/>
<name>A0A4R1BLM0_9ACTN</name>
<dbReference type="CDD" id="cd17574">
    <property type="entry name" value="REC_OmpR"/>
    <property type="match status" value="1"/>
</dbReference>
<dbReference type="GO" id="GO:0000976">
    <property type="term" value="F:transcription cis-regulatory region binding"/>
    <property type="evidence" value="ECO:0007669"/>
    <property type="project" value="TreeGrafter"/>
</dbReference>
<dbReference type="InterPro" id="IPR039420">
    <property type="entry name" value="WalR-like"/>
</dbReference>
<gene>
    <name evidence="8" type="ORF">E0L93_06235</name>
</gene>
<dbReference type="AlphaFoldDB" id="A0A4R1BLM0"/>
<evidence type="ECO:0000256" key="5">
    <source>
        <dbReference type="ARBA" id="ARBA00023163"/>
    </source>
</evidence>
<dbReference type="InterPro" id="IPR001789">
    <property type="entry name" value="Sig_transdc_resp-reg_receiver"/>
</dbReference>
<keyword evidence="3" id="KW-0805">Transcription regulation</keyword>
<dbReference type="OrthoDB" id="3197131at2"/>
<dbReference type="Proteomes" id="UP000295244">
    <property type="component" value="Unassembled WGS sequence"/>
</dbReference>